<dbReference type="AlphaFoldDB" id="A0A183J9B9"/>
<evidence type="ECO:0000313" key="2">
    <source>
        <dbReference type="Proteomes" id="UP000270296"/>
    </source>
</evidence>
<gene>
    <name evidence="1" type="ORF">SBAD_LOCUS12467</name>
</gene>
<keyword evidence="2" id="KW-1185">Reference proteome</keyword>
<dbReference type="EMBL" id="UZAM01017894">
    <property type="protein sequence ID" value="VDP48714.1"/>
    <property type="molecule type" value="Genomic_DNA"/>
</dbReference>
<dbReference type="Proteomes" id="UP000270296">
    <property type="component" value="Unassembled WGS sequence"/>
</dbReference>
<proteinExistence type="predicted"/>
<sequence length="178" mass="20176">MFLKTNMAASVREAHDYQSFLTNNFFEKSTVCGRSIGAPSNIKNNCAIGNPLLCRPAVDYLNNSYKIILVGIPNCATLEYTPIFNYNQPLNKLRYLMNVPKPDDVYVMSESGTMFEIKGKFVTPLADWPTDPLAASPMMEMTAFNINSSEAKCMGFTFRAVYQKDYYIVFPRYCMSKT</sequence>
<reference evidence="3" key="1">
    <citation type="submission" date="2016-06" db="UniProtKB">
        <authorList>
            <consortium name="WormBaseParasite"/>
        </authorList>
    </citation>
    <scope>IDENTIFICATION</scope>
</reference>
<dbReference type="WBParaSite" id="SBAD_0001287501-mRNA-1">
    <property type="protein sequence ID" value="SBAD_0001287501-mRNA-1"/>
    <property type="gene ID" value="SBAD_0001287501"/>
</dbReference>
<name>A0A183J9B9_9BILA</name>
<accession>A0A183J9B9</accession>
<reference evidence="1 2" key="2">
    <citation type="submission" date="2018-11" db="EMBL/GenBank/DDBJ databases">
        <authorList>
            <consortium name="Pathogen Informatics"/>
        </authorList>
    </citation>
    <scope>NUCLEOTIDE SEQUENCE [LARGE SCALE GENOMIC DNA]</scope>
</reference>
<evidence type="ECO:0000313" key="3">
    <source>
        <dbReference type="WBParaSite" id="SBAD_0001287501-mRNA-1"/>
    </source>
</evidence>
<evidence type="ECO:0000313" key="1">
    <source>
        <dbReference type="EMBL" id="VDP48714.1"/>
    </source>
</evidence>
<organism evidence="3">
    <name type="scientific">Soboliphyme baturini</name>
    <dbReference type="NCBI Taxonomy" id="241478"/>
    <lineage>
        <taxon>Eukaryota</taxon>
        <taxon>Metazoa</taxon>
        <taxon>Ecdysozoa</taxon>
        <taxon>Nematoda</taxon>
        <taxon>Enoplea</taxon>
        <taxon>Dorylaimia</taxon>
        <taxon>Dioctophymatida</taxon>
        <taxon>Dioctophymatoidea</taxon>
        <taxon>Soboliphymatidae</taxon>
        <taxon>Soboliphyme</taxon>
    </lineage>
</organism>
<protein>
    <submittedName>
        <fullName evidence="3">Peptidase S1 domain-containing protein</fullName>
    </submittedName>
</protein>